<keyword evidence="2" id="KW-1185">Reference proteome</keyword>
<sequence length="199" mass="21769">MGTQQVVSLAHTGPSVGPLRGLLSESSRADHLSIDLSEWIAGQETYYESSDAPVVGSTVTEEHIQASAVPDHLNPSHWSIDIQLPLWDFTWILKGWIDRSTLQMEATFSVKITSRSLSYLNSTYPLARVKENLKNGIPISFGIWGIVSGKARFYLSGGWLSGLWLNVALSASSLGVDHGPVVVPLLELPKENVLGWPFT</sequence>
<dbReference type="EMBL" id="JARKIF010000013">
    <property type="protein sequence ID" value="KAJ7624781.1"/>
    <property type="molecule type" value="Genomic_DNA"/>
</dbReference>
<proteinExistence type="predicted"/>
<comment type="caution">
    <text evidence="1">The sequence shown here is derived from an EMBL/GenBank/DDBJ whole genome shotgun (WGS) entry which is preliminary data.</text>
</comment>
<reference evidence="1" key="1">
    <citation type="submission" date="2023-03" db="EMBL/GenBank/DDBJ databases">
        <title>Massive genome expansion in bonnet fungi (Mycena s.s.) driven by repeated elements and novel gene families across ecological guilds.</title>
        <authorList>
            <consortium name="Lawrence Berkeley National Laboratory"/>
            <person name="Harder C.B."/>
            <person name="Miyauchi S."/>
            <person name="Viragh M."/>
            <person name="Kuo A."/>
            <person name="Thoen E."/>
            <person name="Andreopoulos B."/>
            <person name="Lu D."/>
            <person name="Skrede I."/>
            <person name="Drula E."/>
            <person name="Henrissat B."/>
            <person name="Morin E."/>
            <person name="Kohler A."/>
            <person name="Barry K."/>
            <person name="LaButti K."/>
            <person name="Morin E."/>
            <person name="Salamov A."/>
            <person name="Lipzen A."/>
            <person name="Mereny Z."/>
            <person name="Hegedus B."/>
            <person name="Baldrian P."/>
            <person name="Stursova M."/>
            <person name="Weitz H."/>
            <person name="Taylor A."/>
            <person name="Grigoriev I.V."/>
            <person name="Nagy L.G."/>
            <person name="Martin F."/>
            <person name="Kauserud H."/>
        </authorList>
    </citation>
    <scope>NUCLEOTIDE SEQUENCE</scope>
    <source>
        <strain evidence="1">9284</strain>
    </source>
</reference>
<evidence type="ECO:0000313" key="2">
    <source>
        <dbReference type="Proteomes" id="UP001221142"/>
    </source>
</evidence>
<gene>
    <name evidence="1" type="ORF">FB45DRAFT_924200</name>
</gene>
<dbReference type="Proteomes" id="UP001221142">
    <property type="component" value="Unassembled WGS sequence"/>
</dbReference>
<evidence type="ECO:0000313" key="1">
    <source>
        <dbReference type="EMBL" id="KAJ7624781.1"/>
    </source>
</evidence>
<protein>
    <submittedName>
        <fullName evidence="1">Uncharacterized protein</fullName>
    </submittedName>
</protein>
<organism evidence="1 2">
    <name type="scientific">Roridomyces roridus</name>
    <dbReference type="NCBI Taxonomy" id="1738132"/>
    <lineage>
        <taxon>Eukaryota</taxon>
        <taxon>Fungi</taxon>
        <taxon>Dikarya</taxon>
        <taxon>Basidiomycota</taxon>
        <taxon>Agaricomycotina</taxon>
        <taxon>Agaricomycetes</taxon>
        <taxon>Agaricomycetidae</taxon>
        <taxon>Agaricales</taxon>
        <taxon>Marasmiineae</taxon>
        <taxon>Mycenaceae</taxon>
        <taxon>Roridomyces</taxon>
    </lineage>
</organism>
<dbReference type="AlphaFoldDB" id="A0AAD7BLP0"/>
<name>A0AAD7BLP0_9AGAR</name>
<accession>A0AAD7BLP0</accession>